<accession>A0A9P7N1E3</accession>
<dbReference type="AlphaFoldDB" id="A0A9P7N1E3"/>
<name>A0A9P7N1E3_9HYPO</name>
<organism evidence="1 2">
    <name type="scientific">Claviceps arundinis</name>
    <dbReference type="NCBI Taxonomy" id="1623583"/>
    <lineage>
        <taxon>Eukaryota</taxon>
        <taxon>Fungi</taxon>
        <taxon>Dikarya</taxon>
        <taxon>Ascomycota</taxon>
        <taxon>Pezizomycotina</taxon>
        <taxon>Sordariomycetes</taxon>
        <taxon>Hypocreomycetidae</taxon>
        <taxon>Hypocreales</taxon>
        <taxon>Clavicipitaceae</taxon>
        <taxon>Claviceps</taxon>
    </lineage>
</organism>
<evidence type="ECO:0000313" key="2">
    <source>
        <dbReference type="Proteomes" id="UP000784919"/>
    </source>
</evidence>
<sequence>MASRMIETIPRSGLQDLKLSDDASITDIESVSSYSWIDAPTPTIAVPGSPSLWSPPAVRIQPPKDSGIYNIGENARRIPSSPMAPLFRALFTTSPSFDVRTMDVISDRHNIRKLLSFVDPVSDRDKGESFTIKLELVRNTLLMCRSEMNVSHSMGPYSFRGYGHEFEKVCTVKGILSSTSHHRIISYDFCGLKFMIRHETVAYVSLETDEIARLETGILPDPNCLSLGRKVSKANRDPDKITVMLRGRTIPLMSTLEIKTRSLTRPESFAEVAPKLWVSQTPRFVQAFHLRGQFGTPGVRDVRAGIREWERGNQKNLKTLGALIGKIMTVMKGCGGRAILRYDVPSASLIISRDEGESGMLPADLYSKWDE</sequence>
<proteinExistence type="predicted"/>
<gene>
    <name evidence="1" type="ORF">E4U56_008188</name>
</gene>
<protein>
    <recommendedName>
        <fullName evidence="3">Geranylgeranyl pyrophosphate synthetase</fullName>
    </recommendedName>
</protein>
<evidence type="ECO:0000313" key="1">
    <source>
        <dbReference type="EMBL" id="KAG5977360.1"/>
    </source>
</evidence>
<dbReference type="Proteomes" id="UP000784919">
    <property type="component" value="Unassembled WGS sequence"/>
</dbReference>
<reference evidence="1" key="1">
    <citation type="journal article" date="2020" name="bioRxiv">
        <title>Whole genome comparisons of ergot fungi reveals the divergence and evolution of species within the genus Claviceps are the result of varying mechanisms driving genome evolution and host range expansion.</title>
        <authorList>
            <person name="Wyka S.A."/>
            <person name="Mondo S.J."/>
            <person name="Liu M."/>
            <person name="Dettman J."/>
            <person name="Nalam V."/>
            <person name="Broders K.D."/>
        </authorList>
    </citation>
    <scope>NUCLEOTIDE SEQUENCE</scope>
    <source>
        <strain evidence="1">CCC 1102</strain>
    </source>
</reference>
<comment type="caution">
    <text evidence="1">The sequence shown here is derived from an EMBL/GenBank/DDBJ whole genome shotgun (WGS) entry which is preliminary data.</text>
</comment>
<dbReference type="PANTHER" id="PTHR35179">
    <property type="entry name" value="PROTEIN CBG02620"/>
    <property type="match status" value="1"/>
</dbReference>
<dbReference type="PANTHER" id="PTHR35179:SF2">
    <property type="entry name" value="START DOMAIN-CONTAINING PROTEIN"/>
    <property type="match status" value="1"/>
</dbReference>
<dbReference type="EMBL" id="SRPS01000009">
    <property type="protein sequence ID" value="KAG5977360.1"/>
    <property type="molecule type" value="Genomic_DNA"/>
</dbReference>
<dbReference type="OrthoDB" id="420564at2759"/>
<evidence type="ECO:0008006" key="3">
    <source>
        <dbReference type="Google" id="ProtNLM"/>
    </source>
</evidence>